<keyword evidence="4" id="KW-0809">Transit peptide</keyword>
<evidence type="ECO:0000256" key="2">
    <source>
        <dbReference type="ARBA" id="ARBA00010371"/>
    </source>
</evidence>
<dbReference type="GO" id="GO:0003960">
    <property type="term" value="F:quinone reductase (NADPH) activity"/>
    <property type="evidence" value="ECO:0007669"/>
    <property type="project" value="UniProtKB-EC"/>
</dbReference>
<dbReference type="Pfam" id="PF08240">
    <property type="entry name" value="ADH_N"/>
    <property type="match status" value="1"/>
</dbReference>
<dbReference type="EMBL" id="HE573023">
    <property type="protein sequence ID" value="CCC49391.1"/>
    <property type="molecule type" value="Genomic_DNA"/>
</dbReference>
<dbReference type="EC" id="1.6.5.5" evidence="9"/>
<dbReference type="Pfam" id="PF00107">
    <property type="entry name" value="ADH_zinc_N"/>
    <property type="match status" value="1"/>
</dbReference>
<organism evidence="9">
    <name type="scientific">Trypanosoma vivax (strain Y486)</name>
    <dbReference type="NCBI Taxonomy" id="1055687"/>
    <lineage>
        <taxon>Eukaryota</taxon>
        <taxon>Discoba</taxon>
        <taxon>Euglenozoa</taxon>
        <taxon>Kinetoplastea</taxon>
        <taxon>Metakinetoplastina</taxon>
        <taxon>Trypanosomatida</taxon>
        <taxon>Trypanosomatidae</taxon>
        <taxon>Trypanosoma</taxon>
        <taxon>Duttonella</taxon>
    </lineage>
</organism>
<dbReference type="InterPro" id="IPR011032">
    <property type="entry name" value="GroES-like_sf"/>
</dbReference>
<evidence type="ECO:0000259" key="7">
    <source>
        <dbReference type="Pfam" id="PF00107"/>
    </source>
</evidence>
<dbReference type="FunFam" id="3.40.50.720:FF:000892">
    <property type="entry name" value="Nuclear receptor binding factor-like protein"/>
    <property type="match status" value="1"/>
</dbReference>
<keyword evidence="3" id="KW-0521">NADP</keyword>
<dbReference type="SUPFAM" id="SSF50129">
    <property type="entry name" value="GroES-like"/>
    <property type="match status" value="1"/>
</dbReference>
<evidence type="ECO:0000256" key="5">
    <source>
        <dbReference type="ARBA" id="ARBA00023002"/>
    </source>
</evidence>
<evidence type="ECO:0000313" key="9">
    <source>
        <dbReference type="EMBL" id="CCC49391.1"/>
    </source>
</evidence>
<feature type="domain" description="Alcohol dehydrogenase-like C-terminal" evidence="7">
    <location>
        <begin position="161"/>
        <end position="275"/>
    </location>
</feature>
<dbReference type="InterPro" id="IPR013149">
    <property type="entry name" value="ADH-like_C"/>
</dbReference>
<evidence type="ECO:0000256" key="6">
    <source>
        <dbReference type="ARBA" id="ARBA00023128"/>
    </source>
</evidence>
<feature type="domain" description="Alcohol dehydrogenase-like N-terminal" evidence="8">
    <location>
        <begin position="32"/>
        <end position="110"/>
    </location>
</feature>
<comment type="subcellular location">
    <subcellularLocation>
        <location evidence="1">Mitochondrion</location>
    </subcellularLocation>
</comment>
<dbReference type="InterPro" id="IPR036291">
    <property type="entry name" value="NAD(P)-bd_dom_sf"/>
</dbReference>
<keyword evidence="6" id="KW-0496">Mitochondrion</keyword>
<dbReference type="VEuPathDB" id="TriTrypDB:TvY486_0707010"/>
<dbReference type="InterPro" id="IPR051034">
    <property type="entry name" value="Mito_Enoyl-ACP_Reductase"/>
</dbReference>
<evidence type="ECO:0000256" key="1">
    <source>
        <dbReference type="ARBA" id="ARBA00004173"/>
    </source>
</evidence>
<evidence type="ECO:0000259" key="8">
    <source>
        <dbReference type="Pfam" id="PF08240"/>
    </source>
</evidence>
<dbReference type="GO" id="GO:0005739">
    <property type="term" value="C:mitochondrion"/>
    <property type="evidence" value="ECO:0007669"/>
    <property type="project" value="UniProtKB-SubCell"/>
</dbReference>
<dbReference type="Gene3D" id="3.90.180.10">
    <property type="entry name" value="Medium-chain alcohol dehydrogenases, catalytic domain"/>
    <property type="match status" value="1"/>
</dbReference>
<dbReference type="InterPro" id="IPR013154">
    <property type="entry name" value="ADH-like_N"/>
</dbReference>
<dbReference type="FunFam" id="3.90.180.10:FF:000040">
    <property type="entry name" value="Nuclear receptor binding factor-like protein"/>
    <property type="match status" value="1"/>
</dbReference>
<dbReference type="Gene3D" id="3.40.50.720">
    <property type="entry name" value="NAD(P)-binding Rossmann-like Domain"/>
    <property type="match status" value="1"/>
</dbReference>
<accession>G0TZI5</accession>
<name>G0TZI5_TRYVY</name>
<keyword evidence="5 9" id="KW-0560">Oxidoreductase</keyword>
<dbReference type="GO" id="GO:0006631">
    <property type="term" value="P:fatty acid metabolic process"/>
    <property type="evidence" value="ECO:0007669"/>
    <property type="project" value="TreeGrafter"/>
</dbReference>
<protein>
    <submittedName>
        <fullName evidence="9">Putative oxidoreductase</fullName>
        <ecNumber evidence="9">1.6.5.5</ecNumber>
    </submittedName>
</protein>
<comment type="similarity">
    <text evidence="2">Belongs to the zinc-containing alcohol dehydrogenase family. Quinone oxidoreductase subfamily.</text>
</comment>
<gene>
    <name evidence="9" type="ORF">TVY486_0707010</name>
</gene>
<proteinExistence type="inferred from homology"/>
<reference evidence="9" key="1">
    <citation type="journal article" date="2012" name="Proc. Natl. Acad. Sci. U.S.A.">
        <title>Antigenic diversity is generated by distinct evolutionary mechanisms in African trypanosome species.</title>
        <authorList>
            <person name="Jackson A.P."/>
            <person name="Berry A."/>
            <person name="Aslett M."/>
            <person name="Allison H.C."/>
            <person name="Burton P."/>
            <person name="Vavrova-Anderson J."/>
            <person name="Brown R."/>
            <person name="Browne H."/>
            <person name="Corton N."/>
            <person name="Hauser H."/>
            <person name="Gamble J."/>
            <person name="Gilderthorp R."/>
            <person name="Marcello L."/>
            <person name="McQuillan J."/>
            <person name="Otto T.D."/>
            <person name="Quail M.A."/>
            <person name="Sanders M.J."/>
            <person name="van Tonder A."/>
            <person name="Ginger M.L."/>
            <person name="Field M.C."/>
            <person name="Barry J.D."/>
            <person name="Hertz-Fowler C."/>
            <person name="Berriman M."/>
        </authorList>
    </citation>
    <scope>NUCLEOTIDE SEQUENCE</scope>
    <source>
        <strain evidence="9">Y486</strain>
    </source>
</reference>
<dbReference type="PANTHER" id="PTHR43981:SF2">
    <property type="entry name" value="ENOYL-[ACYL-CARRIER-PROTEIN] REDUCTASE, MITOCHONDRIAL"/>
    <property type="match status" value="1"/>
</dbReference>
<sequence length="336" mass="36075">MPNFSSIGWRYARCGPLVNVLKKEAFDIVPSNDHVVVEVLRAPLHRVDTAVINGTVLGRNRLQLSAFPRVGGSEGVGRVVATGGVKTLKQGDTVWVAPLNGTWATRIAVHHSMVHKIDPKYVLLAVSASNFLVAQHLLNGFVQLQKGQVVLQNGGSSVTSLAVSAIAKSIGVKVLTVSTPGERFNDSKKRHAEYGSEVFECNGSGARAVRHVLGNAGVALYLNATGGRHFDTFLGFVGSRGHVVSYGAQSGSGLMMSGSNFIFNEITMNGLFLPSYIKSLSYNVRQTQLEFVLQRLYSMGFSYPTTVAASLEDMPGVWDCVFVHGGTKGVVIPNKE</sequence>
<dbReference type="CDD" id="cd08290">
    <property type="entry name" value="ETR"/>
    <property type="match status" value="1"/>
</dbReference>
<evidence type="ECO:0000256" key="4">
    <source>
        <dbReference type="ARBA" id="ARBA00022946"/>
    </source>
</evidence>
<dbReference type="SUPFAM" id="SSF51735">
    <property type="entry name" value="NAD(P)-binding Rossmann-fold domains"/>
    <property type="match status" value="1"/>
</dbReference>
<dbReference type="AlphaFoldDB" id="G0TZI5"/>
<evidence type="ECO:0000256" key="3">
    <source>
        <dbReference type="ARBA" id="ARBA00022857"/>
    </source>
</evidence>
<dbReference type="OMA" id="WVAPLNG"/>
<dbReference type="PANTHER" id="PTHR43981">
    <property type="entry name" value="ENOYL-[ACYL-CARRIER-PROTEIN] REDUCTASE, MITOCHONDRIAL"/>
    <property type="match status" value="1"/>
</dbReference>